<reference evidence="2 3" key="1">
    <citation type="journal article" date="2021" name="BMC Genomics">
        <title>Datura genome reveals duplications of psychoactive alkaloid biosynthetic genes and high mutation rate following tissue culture.</title>
        <authorList>
            <person name="Rajewski A."/>
            <person name="Carter-House D."/>
            <person name="Stajich J."/>
            <person name="Litt A."/>
        </authorList>
    </citation>
    <scope>NUCLEOTIDE SEQUENCE [LARGE SCALE GENOMIC DNA]</scope>
    <source>
        <strain evidence="2">AR-01</strain>
    </source>
</reference>
<evidence type="ECO:0000313" key="2">
    <source>
        <dbReference type="EMBL" id="MCD9644573.1"/>
    </source>
</evidence>
<sequence>MASLETCGNKEGEGMMSSGSEKKRGKEKEIWVRAERRSLAVETHGWRGKVSEAHPSGTKGLRGEGNRKRMKLVANVVSQRRSFPKDESPGGGEEKGSSTFW</sequence>
<comment type="caution">
    <text evidence="2">The sequence shown here is derived from an EMBL/GenBank/DDBJ whole genome shotgun (WGS) entry which is preliminary data.</text>
</comment>
<feature type="compositionally biased region" description="Basic and acidic residues" evidence="1">
    <location>
        <begin position="83"/>
        <end position="101"/>
    </location>
</feature>
<accession>A0ABS8VEH5</accession>
<feature type="compositionally biased region" description="Basic and acidic residues" evidence="1">
    <location>
        <begin position="20"/>
        <end position="29"/>
    </location>
</feature>
<proteinExistence type="predicted"/>
<feature type="region of interest" description="Disordered" evidence="1">
    <location>
        <begin position="1"/>
        <end position="29"/>
    </location>
</feature>
<name>A0ABS8VEH5_DATST</name>
<gene>
    <name evidence="2" type="ORF">HAX54_032857</name>
</gene>
<evidence type="ECO:0000313" key="3">
    <source>
        <dbReference type="Proteomes" id="UP000823775"/>
    </source>
</evidence>
<dbReference type="EMBL" id="JACEIK010004198">
    <property type="protein sequence ID" value="MCD9644573.1"/>
    <property type="molecule type" value="Genomic_DNA"/>
</dbReference>
<protein>
    <submittedName>
        <fullName evidence="2">Uncharacterized protein</fullName>
    </submittedName>
</protein>
<keyword evidence="3" id="KW-1185">Reference proteome</keyword>
<organism evidence="2 3">
    <name type="scientific">Datura stramonium</name>
    <name type="common">Jimsonweed</name>
    <name type="synonym">Common thornapple</name>
    <dbReference type="NCBI Taxonomy" id="4076"/>
    <lineage>
        <taxon>Eukaryota</taxon>
        <taxon>Viridiplantae</taxon>
        <taxon>Streptophyta</taxon>
        <taxon>Embryophyta</taxon>
        <taxon>Tracheophyta</taxon>
        <taxon>Spermatophyta</taxon>
        <taxon>Magnoliopsida</taxon>
        <taxon>eudicotyledons</taxon>
        <taxon>Gunneridae</taxon>
        <taxon>Pentapetalae</taxon>
        <taxon>asterids</taxon>
        <taxon>lamiids</taxon>
        <taxon>Solanales</taxon>
        <taxon>Solanaceae</taxon>
        <taxon>Solanoideae</taxon>
        <taxon>Datureae</taxon>
        <taxon>Datura</taxon>
    </lineage>
</organism>
<feature type="region of interest" description="Disordered" evidence="1">
    <location>
        <begin position="43"/>
        <end position="101"/>
    </location>
</feature>
<dbReference type="Proteomes" id="UP000823775">
    <property type="component" value="Unassembled WGS sequence"/>
</dbReference>
<evidence type="ECO:0000256" key="1">
    <source>
        <dbReference type="SAM" id="MobiDB-lite"/>
    </source>
</evidence>